<dbReference type="SUPFAM" id="SSF47203">
    <property type="entry name" value="Acyl-CoA dehydrogenase C-terminal domain-like"/>
    <property type="match status" value="1"/>
</dbReference>
<comment type="similarity">
    <text evidence="2 6">Belongs to the acyl-CoA dehydrogenase family.</text>
</comment>
<dbReference type="Gene3D" id="1.20.140.10">
    <property type="entry name" value="Butyryl-CoA Dehydrogenase, subunit A, domain 3"/>
    <property type="match status" value="1"/>
</dbReference>
<keyword evidence="5 6" id="KW-0560">Oxidoreductase</keyword>
<dbReference type="InterPro" id="IPR013786">
    <property type="entry name" value="AcylCoA_DH/ox_N"/>
</dbReference>
<dbReference type="FunFam" id="1.20.140.10:FF:000001">
    <property type="entry name" value="Acyl-CoA dehydrogenase"/>
    <property type="match status" value="1"/>
</dbReference>
<dbReference type="InterPro" id="IPR046373">
    <property type="entry name" value="Acyl-CoA_Oxase/DH_mid-dom_sf"/>
</dbReference>
<keyword evidence="11" id="KW-1185">Reference proteome</keyword>
<dbReference type="Gene3D" id="1.10.540.10">
    <property type="entry name" value="Acyl-CoA dehydrogenase/oxidase, N-terminal domain"/>
    <property type="match status" value="1"/>
</dbReference>
<dbReference type="InterPro" id="IPR009100">
    <property type="entry name" value="AcylCoA_DH/oxidase_NM_dom_sf"/>
</dbReference>
<feature type="domain" description="Acyl-CoA oxidase/dehydrogenase middle" evidence="8">
    <location>
        <begin position="120"/>
        <end position="221"/>
    </location>
</feature>
<dbReference type="Pfam" id="PF02771">
    <property type="entry name" value="Acyl-CoA_dh_N"/>
    <property type="match status" value="1"/>
</dbReference>
<dbReference type="InterPro" id="IPR006091">
    <property type="entry name" value="Acyl-CoA_Oxase/DH_mid-dom"/>
</dbReference>
<evidence type="ECO:0000256" key="1">
    <source>
        <dbReference type="ARBA" id="ARBA00001974"/>
    </source>
</evidence>
<gene>
    <name evidence="10" type="ORF">A8926_6680</name>
</gene>
<evidence type="ECO:0000313" key="11">
    <source>
        <dbReference type="Proteomes" id="UP000233786"/>
    </source>
</evidence>
<dbReference type="Gene3D" id="2.40.110.10">
    <property type="entry name" value="Butyryl-CoA Dehydrogenase, subunit A, domain 2"/>
    <property type="match status" value="1"/>
</dbReference>
<dbReference type="SUPFAM" id="SSF56645">
    <property type="entry name" value="Acyl-CoA dehydrogenase NM domain-like"/>
    <property type="match status" value="1"/>
</dbReference>
<evidence type="ECO:0000256" key="2">
    <source>
        <dbReference type="ARBA" id="ARBA00009347"/>
    </source>
</evidence>
<feature type="domain" description="Acyl-CoA dehydrogenase/oxidase N-terminal" evidence="9">
    <location>
        <begin position="5"/>
        <end position="116"/>
    </location>
</feature>
<dbReference type="PANTHER" id="PTHR43884:SF12">
    <property type="entry name" value="ISOVALERYL-COA DEHYDROGENASE, MITOCHONDRIAL-RELATED"/>
    <property type="match status" value="1"/>
</dbReference>
<dbReference type="OrthoDB" id="8876745at2"/>
<evidence type="ECO:0000256" key="4">
    <source>
        <dbReference type="ARBA" id="ARBA00022827"/>
    </source>
</evidence>
<organism evidence="10 11">
    <name type="scientific">Saccharopolyspora spinosa</name>
    <dbReference type="NCBI Taxonomy" id="60894"/>
    <lineage>
        <taxon>Bacteria</taxon>
        <taxon>Bacillati</taxon>
        <taxon>Actinomycetota</taxon>
        <taxon>Actinomycetes</taxon>
        <taxon>Pseudonocardiales</taxon>
        <taxon>Pseudonocardiaceae</taxon>
        <taxon>Saccharopolyspora</taxon>
    </lineage>
</organism>
<dbReference type="GO" id="GO:0050660">
    <property type="term" value="F:flavin adenine dinucleotide binding"/>
    <property type="evidence" value="ECO:0007669"/>
    <property type="project" value="InterPro"/>
</dbReference>
<dbReference type="InterPro" id="IPR036250">
    <property type="entry name" value="AcylCo_DH-like_C"/>
</dbReference>
<dbReference type="AlphaFoldDB" id="A0A2N3Y6S8"/>
<feature type="domain" description="Acyl-CoA dehydrogenase/oxidase C-terminal" evidence="7">
    <location>
        <begin position="237"/>
        <end position="385"/>
    </location>
</feature>
<dbReference type="EMBL" id="PJNB01000001">
    <property type="protein sequence ID" value="PKW18581.1"/>
    <property type="molecule type" value="Genomic_DNA"/>
</dbReference>
<evidence type="ECO:0000313" key="10">
    <source>
        <dbReference type="EMBL" id="PKW18581.1"/>
    </source>
</evidence>
<dbReference type="InterPro" id="IPR009075">
    <property type="entry name" value="AcylCo_DH/oxidase_C"/>
</dbReference>
<evidence type="ECO:0000256" key="5">
    <source>
        <dbReference type="ARBA" id="ARBA00023002"/>
    </source>
</evidence>
<dbReference type="PANTHER" id="PTHR43884">
    <property type="entry name" value="ACYL-COA DEHYDROGENASE"/>
    <property type="match status" value="1"/>
</dbReference>
<reference evidence="10" key="1">
    <citation type="submission" date="2017-12" db="EMBL/GenBank/DDBJ databases">
        <title>Sequencing the genomes of 1000 Actinobacteria strains.</title>
        <authorList>
            <person name="Klenk H.-P."/>
        </authorList>
    </citation>
    <scope>NUCLEOTIDE SEQUENCE [LARGE SCALE GENOMIC DNA]</scope>
    <source>
        <strain evidence="10">DSM 44228</strain>
    </source>
</reference>
<protein>
    <submittedName>
        <fullName evidence="10">Butyryl-CoA dehydrogenase</fullName>
    </submittedName>
</protein>
<dbReference type="Pfam" id="PF00441">
    <property type="entry name" value="Acyl-CoA_dh_1"/>
    <property type="match status" value="1"/>
</dbReference>
<dbReference type="RefSeq" id="WP_010310000.1">
    <property type="nucleotide sequence ID" value="NZ_CP061007.1"/>
</dbReference>
<evidence type="ECO:0000256" key="6">
    <source>
        <dbReference type="RuleBase" id="RU362125"/>
    </source>
</evidence>
<dbReference type="InterPro" id="IPR037069">
    <property type="entry name" value="AcylCoA_DH/ox_N_sf"/>
</dbReference>
<dbReference type="STRING" id="994479.GCA_000194155_04791"/>
<comment type="caution">
    <text evidence="10">The sequence shown here is derived from an EMBL/GenBank/DDBJ whole genome shotgun (WGS) entry which is preliminary data.</text>
</comment>
<accession>A0A2N3Y6S8</accession>
<keyword evidence="3 6" id="KW-0285">Flavoprotein</keyword>
<evidence type="ECO:0000259" key="9">
    <source>
        <dbReference type="Pfam" id="PF02771"/>
    </source>
</evidence>
<evidence type="ECO:0000259" key="8">
    <source>
        <dbReference type="Pfam" id="PF02770"/>
    </source>
</evidence>
<name>A0A2N3Y6S8_SACSN</name>
<proteinExistence type="inferred from homology"/>
<keyword evidence="4 6" id="KW-0274">FAD</keyword>
<dbReference type="PIRSF" id="PIRSF016578">
    <property type="entry name" value="HsaA"/>
    <property type="match status" value="1"/>
</dbReference>
<dbReference type="Proteomes" id="UP000233786">
    <property type="component" value="Unassembled WGS sequence"/>
</dbReference>
<dbReference type="FunFam" id="1.10.540.10:FF:000002">
    <property type="entry name" value="Acyl-CoA dehydrogenase FadE19"/>
    <property type="match status" value="1"/>
</dbReference>
<dbReference type="Pfam" id="PF02770">
    <property type="entry name" value="Acyl-CoA_dh_M"/>
    <property type="match status" value="1"/>
</dbReference>
<dbReference type="GO" id="GO:0003995">
    <property type="term" value="F:acyl-CoA dehydrogenase activity"/>
    <property type="evidence" value="ECO:0007669"/>
    <property type="project" value="TreeGrafter"/>
</dbReference>
<evidence type="ECO:0000256" key="3">
    <source>
        <dbReference type="ARBA" id="ARBA00022630"/>
    </source>
</evidence>
<comment type="cofactor">
    <cofactor evidence="1 6">
        <name>FAD</name>
        <dbReference type="ChEBI" id="CHEBI:57692"/>
    </cofactor>
</comment>
<evidence type="ECO:0000259" key="7">
    <source>
        <dbReference type="Pfam" id="PF00441"/>
    </source>
</evidence>
<sequence>MTDLTTEQRDILALVREFVDRDVLPNASRLDHGDEFPETMVETLREMGLFGITIPESYGGLGLDFVTYALVVKELSRGWISLSGVINTHFMAAWMIENFGTEEQKAKFLPRMATGELRSAYSMTEAHAGSDVQAIRTRAFRDGNEYIVDGQKMWSTNGLRAGMVMLLAVTDPDAEPRHRGMTAFIIEKEPGVAHQPGLTVPPQLKKLGYKGVESTELVFEDFRTPAASVLGGADGIGQGFKYFMAAVELGRVNVAARALGVATCAFETAVKYAQQREAFGKQISSHQAIQLKIAQMGTELRAAELMVLDAARKKARGERADLEAGMAKFFATEAAQKSVLEAMRIHGGYGYSQEYIVERLYRDAPLLILGEGTNEIQQLLIARRLIEQNRI</sequence>